<dbReference type="InterPro" id="IPR013324">
    <property type="entry name" value="RNA_pol_sigma_r3/r4-like"/>
</dbReference>
<proteinExistence type="predicted"/>
<organism evidence="7 8">
    <name type="scientific">Frondihabitans sucicola</name>
    <dbReference type="NCBI Taxonomy" id="1268041"/>
    <lineage>
        <taxon>Bacteria</taxon>
        <taxon>Bacillati</taxon>
        <taxon>Actinomycetota</taxon>
        <taxon>Actinomycetes</taxon>
        <taxon>Micrococcales</taxon>
        <taxon>Microbacteriaceae</taxon>
        <taxon>Frondihabitans</taxon>
    </lineage>
</organism>
<name>A0ABM8GJS7_9MICO</name>
<evidence type="ECO:0000259" key="6">
    <source>
        <dbReference type="Pfam" id="PF04545"/>
    </source>
</evidence>
<keyword evidence="1" id="KW-0805">Transcription regulation</keyword>
<keyword evidence="4" id="KW-0804">Transcription</keyword>
<gene>
    <name evidence="7" type="ORF">GCM10025867_08700</name>
</gene>
<evidence type="ECO:0008006" key="9">
    <source>
        <dbReference type="Google" id="ProtNLM"/>
    </source>
</evidence>
<keyword evidence="2" id="KW-0731">Sigma factor</keyword>
<dbReference type="InterPro" id="IPR014284">
    <property type="entry name" value="RNA_pol_sigma-70_dom"/>
</dbReference>
<dbReference type="InterPro" id="IPR007627">
    <property type="entry name" value="RNA_pol_sigma70_r2"/>
</dbReference>
<sequence length="183" mass="20512">MAKGDVNSSLSGFAADAWLQHRETLLRVAFATLYSAGLQDEVEDVVLEVATALLEHPPADVVSWEAFLVTMTKRRAIDHIRSKHVRNREGSDYDLESQDAESHEIDDLLDGIDTRSYVKKAEEVLESLSPQEQAIARGCLWEQRPQQEVADELRITQARVSQVLRSARTKLRTAIEDQEGGKA</sequence>
<feature type="domain" description="RNA polymerase sigma-70 region 4" evidence="6">
    <location>
        <begin position="124"/>
        <end position="172"/>
    </location>
</feature>
<dbReference type="Proteomes" id="UP001321486">
    <property type="component" value="Chromosome"/>
</dbReference>
<dbReference type="RefSeq" id="WP_286345588.1">
    <property type="nucleotide sequence ID" value="NZ_AP027732.1"/>
</dbReference>
<keyword evidence="3" id="KW-0238">DNA-binding</keyword>
<dbReference type="NCBIfam" id="TIGR02937">
    <property type="entry name" value="sigma70-ECF"/>
    <property type="match status" value="1"/>
</dbReference>
<dbReference type="Gene3D" id="1.10.10.10">
    <property type="entry name" value="Winged helix-like DNA-binding domain superfamily/Winged helix DNA-binding domain"/>
    <property type="match status" value="1"/>
</dbReference>
<dbReference type="InterPro" id="IPR036388">
    <property type="entry name" value="WH-like_DNA-bd_sf"/>
</dbReference>
<dbReference type="EMBL" id="AP027732">
    <property type="protein sequence ID" value="BDZ48629.1"/>
    <property type="molecule type" value="Genomic_DNA"/>
</dbReference>
<dbReference type="SUPFAM" id="SSF88946">
    <property type="entry name" value="Sigma2 domain of RNA polymerase sigma factors"/>
    <property type="match status" value="1"/>
</dbReference>
<dbReference type="SUPFAM" id="SSF88659">
    <property type="entry name" value="Sigma3 and sigma4 domains of RNA polymerase sigma factors"/>
    <property type="match status" value="1"/>
</dbReference>
<protein>
    <recommendedName>
        <fullName evidence="9">Sigma-70 family RNA polymerase sigma factor</fullName>
    </recommendedName>
</protein>
<dbReference type="Pfam" id="PF04545">
    <property type="entry name" value="Sigma70_r4"/>
    <property type="match status" value="1"/>
</dbReference>
<evidence type="ECO:0000313" key="7">
    <source>
        <dbReference type="EMBL" id="BDZ48629.1"/>
    </source>
</evidence>
<dbReference type="InterPro" id="IPR013325">
    <property type="entry name" value="RNA_pol_sigma_r2"/>
</dbReference>
<dbReference type="InterPro" id="IPR007630">
    <property type="entry name" value="RNA_pol_sigma70_r4"/>
</dbReference>
<evidence type="ECO:0000313" key="8">
    <source>
        <dbReference type="Proteomes" id="UP001321486"/>
    </source>
</evidence>
<dbReference type="Pfam" id="PF04542">
    <property type="entry name" value="Sigma70_r2"/>
    <property type="match status" value="1"/>
</dbReference>
<feature type="domain" description="RNA polymerase sigma-70 region 2" evidence="5">
    <location>
        <begin position="20"/>
        <end position="83"/>
    </location>
</feature>
<dbReference type="Gene3D" id="1.10.1740.10">
    <property type="match status" value="1"/>
</dbReference>
<evidence type="ECO:0000256" key="1">
    <source>
        <dbReference type="ARBA" id="ARBA00023015"/>
    </source>
</evidence>
<evidence type="ECO:0000256" key="3">
    <source>
        <dbReference type="ARBA" id="ARBA00023125"/>
    </source>
</evidence>
<keyword evidence="8" id="KW-1185">Reference proteome</keyword>
<evidence type="ECO:0000256" key="2">
    <source>
        <dbReference type="ARBA" id="ARBA00023082"/>
    </source>
</evidence>
<accession>A0ABM8GJS7</accession>
<reference evidence="8" key="1">
    <citation type="journal article" date="2019" name="Int. J. Syst. Evol. Microbiol.">
        <title>The Global Catalogue of Microorganisms (GCM) 10K type strain sequencing project: providing services to taxonomists for standard genome sequencing and annotation.</title>
        <authorList>
            <consortium name="The Broad Institute Genomics Platform"/>
            <consortium name="The Broad Institute Genome Sequencing Center for Infectious Disease"/>
            <person name="Wu L."/>
            <person name="Ma J."/>
        </authorList>
    </citation>
    <scope>NUCLEOTIDE SEQUENCE [LARGE SCALE GENOMIC DNA]</scope>
    <source>
        <strain evidence="8">NBRC 108728</strain>
    </source>
</reference>
<evidence type="ECO:0000259" key="5">
    <source>
        <dbReference type="Pfam" id="PF04542"/>
    </source>
</evidence>
<dbReference type="PANTHER" id="PTHR30385">
    <property type="entry name" value="SIGMA FACTOR F FLAGELLAR"/>
    <property type="match status" value="1"/>
</dbReference>
<evidence type="ECO:0000256" key="4">
    <source>
        <dbReference type="ARBA" id="ARBA00023163"/>
    </source>
</evidence>
<dbReference type="PANTHER" id="PTHR30385:SF4">
    <property type="entry name" value="RNA POLYMERASE SIGMA-E FACTOR"/>
    <property type="match status" value="1"/>
</dbReference>